<evidence type="ECO:0000313" key="3">
    <source>
        <dbReference type="EMBL" id="OGG40532.1"/>
    </source>
</evidence>
<comment type="similarity">
    <text evidence="1">Belongs to the RelE toxin family.</text>
</comment>
<comment type="caution">
    <text evidence="3">The sequence shown here is derived from an EMBL/GenBank/DDBJ whole genome shotgun (WGS) entry which is preliminary data.</text>
</comment>
<evidence type="ECO:0000256" key="2">
    <source>
        <dbReference type="ARBA" id="ARBA00022649"/>
    </source>
</evidence>
<dbReference type="EMBL" id="MFKN01000029">
    <property type="protein sequence ID" value="OGG40532.1"/>
    <property type="molecule type" value="Genomic_DNA"/>
</dbReference>
<dbReference type="AlphaFoldDB" id="A0A1F6BUT8"/>
<name>A0A1F6BUT8_9BACT</name>
<evidence type="ECO:0000313" key="4">
    <source>
        <dbReference type="Proteomes" id="UP000179014"/>
    </source>
</evidence>
<accession>A0A1F6BUT8</accession>
<dbReference type="SUPFAM" id="SSF143011">
    <property type="entry name" value="RelE-like"/>
    <property type="match status" value="1"/>
</dbReference>
<proteinExistence type="inferred from homology"/>
<sequence>MASVKWSGSALQDLEKLDKVIGKRIVEKVGWLEQNFFDIVPERLHRDLRDLYKLRVGDYRAVYSVNQGLIIIEKVGHRRDIYK</sequence>
<protein>
    <recommendedName>
        <fullName evidence="5">Addiction module toxin RelE</fullName>
    </recommendedName>
</protein>
<dbReference type="Gene3D" id="3.30.2310.20">
    <property type="entry name" value="RelE-like"/>
    <property type="match status" value="1"/>
</dbReference>
<dbReference type="STRING" id="1798474.A2118_03910"/>
<reference evidence="3 4" key="1">
    <citation type="journal article" date="2016" name="Nat. Commun.">
        <title>Thousands of microbial genomes shed light on interconnected biogeochemical processes in an aquifer system.</title>
        <authorList>
            <person name="Anantharaman K."/>
            <person name="Brown C.T."/>
            <person name="Hug L.A."/>
            <person name="Sharon I."/>
            <person name="Castelle C.J."/>
            <person name="Probst A.J."/>
            <person name="Thomas B.C."/>
            <person name="Singh A."/>
            <person name="Wilkins M.J."/>
            <person name="Karaoz U."/>
            <person name="Brodie E.L."/>
            <person name="Williams K.H."/>
            <person name="Hubbard S.S."/>
            <person name="Banfield J.F."/>
        </authorList>
    </citation>
    <scope>NUCLEOTIDE SEQUENCE [LARGE SCALE GENOMIC DNA]</scope>
</reference>
<evidence type="ECO:0008006" key="5">
    <source>
        <dbReference type="Google" id="ProtNLM"/>
    </source>
</evidence>
<dbReference type="Proteomes" id="UP000179014">
    <property type="component" value="Unassembled WGS sequence"/>
</dbReference>
<keyword evidence="2" id="KW-1277">Toxin-antitoxin system</keyword>
<dbReference type="InterPro" id="IPR035093">
    <property type="entry name" value="RelE/ParE_toxin_dom_sf"/>
</dbReference>
<gene>
    <name evidence="3" type="ORF">A2118_03910</name>
</gene>
<dbReference type="Pfam" id="PF05016">
    <property type="entry name" value="ParE_toxin"/>
    <property type="match status" value="1"/>
</dbReference>
<dbReference type="PANTHER" id="PTHR35601:SF1">
    <property type="entry name" value="TOXIN RELE"/>
    <property type="match status" value="1"/>
</dbReference>
<dbReference type="InterPro" id="IPR007712">
    <property type="entry name" value="RelE/ParE_toxin"/>
</dbReference>
<organism evidence="3 4">
    <name type="scientific">Candidatus Kaiserbacteria bacterium GWA2_50_9</name>
    <dbReference type="NCBI Taxonomy" id="1798474"/>
    <lineage>
        <taxon>Bacteria</taxon>
        <taxon>Candidatus Kaiseribacteriota</taxon>
    </lineage>
</organism>
<evidence type="ECO:0000256" key="1">
    <source>
        <dbReference type="ARBA" id="ARBA00006226"/>
    </source>
</evidence>
<dbReference type="PANTHER" id="PTHR35601">
    <property type="entry name" value="TOXIN RELE"/>
    <property type="match status" value="1"/>
</dbReference>